<dbReference type="GO" id="GO:0051536">
    <property type="term" value="F:iron-sulfur cluster binding"/>
    <property type="evidence" value="ECO:0007669"/>
    <property type="project" value="UniProtKB-KW"/>
</dbReference>
<dbReference type="GO" id="GO:0170038">
    <property type="term" value="P:proteinogenic amino acid biosynthetic process"/>
    <property type="evidence" value="ECO:0007669"/>
    <property type="project" value="UniProtKB-ARBA"/>
</dbReference>
<dbReference type="PANTHER" id="PTHR43822:SF2">
    <property type="entry name" value="HOMOACONITASE, MITOCHONDRIAL"/>
    <property type="match status" value="1"/>
</dbReference>
<dbReference type="KEGG" id="pic:PICST_30765"/>
<evidence type="ECO:0000313" key="7">
    <source>
        <dbReference type="EMBL" id="ABN65774.1"/>
    </source>
</evidence>
<dbReference type="GeneID" id="4837785"/>
<keyword evidence="8" id="KW-1185">Reference proteome</keyword>
<dbReference type="OrthoDB" id="419183at2759"/>
<dbReference type="eggNOG" id="KOG0454">
    <property type="taxonomic scope" value="Eukaryota"/>
</dbReference>
<evidence type="ECO:0000256" key="3">
    <source>
        <dbReference type="ARBA" id="ARBA00023014"/>
    </source>
</evidence>
<dbReference type="InterPro" id="IPR000573">
    <property type="entry name" value="AconitaseA/IPMdHydase_ssu_swvl"/>
</dbReference>
<evidence type="ECO:0000259" key="5">
    <source>
        <dbReference type="Pfam" id="PF00330"/>
    </source>
</evidence>
<feature type="domain" description="Aconitase/3-isopropylmalate dehydratase large subunit alpha/beta/alpha" evidence="5">
    <location>
        <begin position="299"/>
        <end position="421"/>
    </location>
</feature>
<feature type="domain" description="Aconitase A/isopropylmalate dehydratase small subunit swivel" evidence="6">
    <location>
        <begin position="528"/>
        <end position="585"/>
    </location>
</feature>
<dbReference type="STRING" id="322104.A3LRP7"/>
<dbReference type="InterPro" id="IPR036008">
    <property type="entry name" value="Aconitase_4Fe-4S_dom"/>
</dbReference>
<dbReference type="GO" id="GO:0046872">
    <property type="term" value="F:metal ion binding"/>
    <property type="evidence" value="ECO:0007669"/>
    <property type="project" value="UniProtKB-KW"/>
</dbReference>
<dbReference type="SUPFAM" id="SSF52016">
    <property type="entry name" value="LeuD/IlvD-like"/>
    <property type="match status" value="1"/>
</dbReference>
<dbReference type="InterPro" id="IPR015931">
    <property type="entry name" value="Acnase/IPM_dHydase_lsu_aba_1/3"/>
</dbReference>
<dbReference type="OMA" id="VAGHEFP"/>
<dbReference type="PRINTS" id="PR00415">
    <property type="entry name" value="ACONITASE"/>
</dbReference>
<dbReference type="SUPFAM" id="SSF53732">
    <property type="entry name" value="Aconitase iron-sulfur domain"/>
    <property type="match status" value="1"/>
</dbReference>
<keyword evidence="4" id="KW-0456">Lyase</keyword>
<dbReference type="GO" id="GO:0016836">
    <property type="term" value="F:hydro-lyase activity"/>
    <property type="evidence" value="ECO:0007669"/>
    <property type="project" value="InterPro"/>
</dbReference>
<keyword evidence="1" id="KW-0479">Metal-binding</keyword>
<evidence type="ECO:0000256" key="2">
    <source>
        <dbReference type="ARBA" id="ARBA00023004"/>
    </source>
</evidence>
<dbReference type="Pfam" id="PF00694">
    <property type="entry name" value="Aconitase_C"/>
    <property type="match status" value="1"/>
</dbReference>
<keyword evidence="3" id="KW-0411">Iron-sulfur</keyword>
<dbReference type="Pfam" id="PF00330">
    <property type="entry name" value="Aconitase"/>
    <property type="match status" value="2"/>
</dbReference>
<reference evidence="7 8" key="1">
    <citation type="journal article" date="2007" name="Nat. Biotechnol.">
        <title>Genome sequence of the lignocellulose-bioconverting and xylose-fermenting yeast Pichia stipitis.</title>
        <authorList>
            <person name="Jeffries T.W."/>
            <person name="Grigoriev I.V."/>
            <person name="Grimwood J."/>
            <person name="Laplaza J.M."/>
            <person name="Aerts A."/>
            <person name="Salamov A."/>
            <person name="Schmutz J."/>
            <person name="Lindquist E."/>
            <person name="Dehal P."/>
            <person name="Shapiro H."/>
            <person name="Jin Y.S."/>
            <person name="Passoth V."/>
            <person name="Richardson P.M."/>
        </authorList>
    </citation>
    <scope>NUCLEOTIDE SEQUENCE [LARGE SCALE GENOMIC DNA]</scope>
    <source>
        <strain evidence="8">ATCC 58785 / CBS 6054 / NBRC 10063 / NRRL Y-11545</strain>
    </source>
</reference>
<dbReference type="RefSeq" id="XP_001383803.1">
    <property type="nucleotide sequence ID" value="XM_001383766.1"/>
</dbReference>
<dbReference type="NCBIfam" id="TIGR02087">
    <property type="entry name" value="LEUD_arch"/>
    <property type="match status" value="1"/>
</dbReference>
<name>A3LRP7_PICST</name>
<keyword evidence="2" id="KW-0408">Iron</keyword>
<accession>A3LRP7</accession>
<dbReference type="InterPro" id="IPR015928">
    <property type="entry name" value="Aconitase/3IPM_dehydase_swvl"/>
</dbReference>
<dbReference type="GO" id="GO:0170034">
    <property type="term" value="P:L-amino acid biosynthetic process"/>
    <property type="evidence" value="ECO:0007669"/>
    <property type="project" value="UniProtKB-ARBA"/>
</dbReference>
<dbReference type="Gene3D" id="3.20.19.10">
    <property type="entry name" value="Aconitase, domain 4"/>
    <property type="match status" value="1"/>
</dbReference>
<organism evidence="7 8">
    <name type="scientific">Scheffersomyces stipitis (strain ATCC 58785 / CBS 6054 / NBRC 10063 / NRRL Y-11545)</name>
    <name type="common">Yeast</name>
    <name type="synonym">Pichia stipitis</name>
    <dbReference type="NCBI Taxonomy" id="322104"/>
    <lineage>
        <taxon>Eukaryota</taxon>
        <taxon>Fungi</taxon>
        <taxon>Dikarya</taxon>
        <taxon>Ascomycota</taxon>
        <taxon>Saccharomycotina</taxon>
        <taxon>Pichiomycetes</taxon>
        <taxon>Debaryomycetaceae</taxon>
        <taxon>Scheffersomyces</taxon>
    </lineage>
</organism>
<proteinExistence type="predicted"/>
<evidence type="ECO:0000313" key="8">
    <source>
        <dbReference type="Proteomes" id="UP000002258"/>
    </source>
</evidence>
<dbReference type="InParanoid" id="A3LRP7"/>
<dbReference type="PANTHER" id="PTHR43822">
    <property type="entry name" value="HOMOACONITASE, MITOCHONDRIAL-RELATED"/>
    <property type="match status" value="1"/>
</dbReference>
<dbReference type="Proteomes" id="UP000002258">
    <property type="component" value="Chromosome 3"/>
</dbReference>
<dbReference type="InterPro" id="IPR001030">
    <property type="entry name" value="Acoase/IPM_deHydtase_lsu_aba"/>
</dbReference>
<evidence type="ECO:0000259" key="6">
    <source>
        <dbReference type="Pfam" id="PF00694"/>
    </source>
</evidence>
<dbReference type="HOGENOM" id="CLU_006714_3_3_1"/>
<dbReference type="Gene3D" id="3.30.499.10">
    <property type="entry name" value="Aconitase, domain 3"/>
    <property type="match status" value="2"/>
</dbReference>
<protein>
    <submittedName>
        <fullName evidence="7">3-isopropylmalate dehydratase (Aconitase superfamily)</fullName>
    </submittedName>
</protein>
<feature type="domain" description="Aconitase/3-isopropylmalate dehydratase large subunit alpha/beta/alpha" evidence="5">
    <location>
        <begin position="84"/>
        <end position="297"/>
    </location>
</feature>
<dbReference type="InterPro" id="IPR011827">
    <property type="entry name" value="LeuD_type2/HacB/DmdB"/>
</dbReference>
<evidence type="ECO:0000256" key="1">
    <source>
        <dbReference type="ARBA" id="ARBA00022723"/>
    </source>
</evidence>
<dbReference type="AlphaFoldDB" id="A3LRP7"/>
<dbReference type="EMBL" id="CP000497">
    <property type="protein sequence ID" value="ABN65774.1"/>
    <property type="molecule type" value="Genomic_DNA"/>
</dbReference>
<sequence>MGRPLNLIEKILKEHALGESEIVPGNLLCVSVDWTVASELSWSGLYEIYNRLGKPGVHRNDRIWLAADHIVDPRINHMAKPQFLIKMAEAGAKELDIKDYQPPNTTIMHTEFYRERAQPGMLIIGADSHTCSSGALGCLAVGLGTSDVVFPLITGETFFQIPETLKIEIVGKPNFGIGGKDTILHILKEFKRNTIASNRAVEYDGQGLQYLSCDARFAISNMSTEFGALAGVFVPDQQTSAFINRRKNPIFKRDSLYFRPDEGANYVEVREINLGEVVPYIALFPSPDNVVPVTEKLGMELDGCFVGACTTAEEDLILGALVLKAGLESGLKVSERGHRRVTPGSLVLIARLKEFGLLQWYEKAGFAVGAPGCSYCVGMGADQAAPGEVWLSSQNRNFENRMGKGSIANLASSSTVAASSFSMKVTDPSYLLDRVDRNEYDKYRLFWKDSQESIMYSEPKEIAPEKVTRLMAYKEELSELPEVIKSRVQRFDDDVDTDAIIPIDKMGKDDLATSAFAYVRPDFVKKVHEGAKIIVAGRGFGSGSSRETAPEALKLCGVQAVIAKSFAYIYNRNQANISLFGIRVADEGFYKAAQEGETVEILVKSRQVQVNGTTYAFQLDNLELKLQSSGGLLKRFKKHGKDVFRQLQSELSETPTSSCGTVTIEDVSCHSEKGMTW</sequence>
<dbReference type="InterPro" id="IPR050067">
    <property type="entry name" value="IPM_dehydratase_rel_enz"/>
</dbReference>
<evidence type="ECO:0000256" key="4">
    <source>
        <dbReference type="ARBA" id="ARBA00023239"/>
    </source>
</evidence>
<gene>
    <name evidence="7" type="primary">LEU3</name>
    <name evidence="7" type="ORF">PICST_30765</name>
</gene>